<keyword evidence="6" id="KW-1185">Reference proteome</keyword>
<sequence length="497" mass="52966">MDMISVECPSCGADLPPQQPCGSYQCDYCGSRFQLDQARKAKTQAGAAVDPKAIAQAILAAQQEQARARQAQAQADLAQAQADAARAQARAAKQASRSGRGLGCLITSIVLFTVIGSLVPVFFVVIDSLEDAGFDVGGDKLREGLNAIGGDVGSALTGERILWDDVAGPPVAATIDGQTVVVGRTRAVGTGDSLYCSVHDVDGSLRWRTESLGDYSSAYQSSFCGVLGDAMIVTDGVGTLRVFALASGEQLHQHSLTDVVDYLCVPPKSVVEAPVSGEPAQVWVHQIDERASFLDPETGELTEAKDRPQWCFRSRHDAFTAASGGGDWSDAIREGRRDPRNPRKKLESPFPEVEGAKLEFLAVEGDQAVALGHKAPGTKVPYAVAFDPNTKAIRWQAATPSVPKTTVRDEEKFGVIANGRYVTTYGAGNEDWRITAFDLQGGERVWETTLRPIFAVDSLNGLVSGGTHVFLVRTSSLEIFDVATGQLTGTVGVETYD</sequence>
<organism evidence="5 6">
    <name type="scientific">Plesiocystis pacifica SIR-1</name>
    <dbReference type="NCBI Taxonomy" id="391625"/>
    <lineage>
        <taxon>Bacteria</taxon>
        <taxon>Pseudomonadati</taxon>
        <taxon>Myxococcota</taxon>
        <taxon>Polyangia</taxon>
        <taxon>Nannocystales</taxon>
        <taxon>Nannocystaceae</taxon>
        <taxon>Plesiocystis</taxon>
    </lineage>
</organism>
<evidence type="ECO:0000256" key="2">
    <source>
        <dbReference type="SAM" id="MobiDB-lite"/>
    </source>
</evidence>
<proteinExistence type="predicted"/>
<keyword evidence="3" id="KW-0812">Transmembrane</keyword>
<dbReference type="EMBL" id="ABCS01000022">
    <property type="protein sequence ID" value="EDM79152.1"/>
    <property type="molecule type" value="Genomic_DNA"/>
</dbReference>
<dbReference type="InterPro" id="IPR015943">
    <property type="entry name" value="WD40/YVTN_repeat-like_dom_sf"/>
</dbReference>
<dbReference type="eggNOG" id="COG1520">
    <property type="taxonomic scope" value="Bacteria"/>
</dbReference>
<evidence type="ECO:0000256" key="1">
    <source>
        <dbReference type="SAM" id="Coils"/>
    </source>
</evidence>
<keyword evidence="1" id="KW-0175">Coiled coil</keyword>
<evidence type="ECO:0000256" key="3">
    <source>
        <dbReference type="SAM" id="Phobius"/>
    </source>
</evidence>
<dbReference type="AlphaFoldDB" id="A6G4N2"/>
<dbReference type="OrthoDB" id="5381955at2"/>
<accession>A6G4N2</accession>
<protein>
    <recommendedName>
        <fullName evidence="4">Pyrrolo-quinoline quinone repeat domain-containing protein</fullName>
    </recommendedName>
</protein>
<evidence type="ECO:0000259" key="4">
    <source>
        <dbReference type="Pfam" id="PF13360"/>
    </source>
</evidence>
<dbReference type="InterPro" id="IPR002372">
    <property type="entry name" value="PQQ_rpt_dom"/>
</dbReference>
<dbReference type="Proteomes" id="UP000005801">
    <property type="component" value="Unassembled WGS sequence"/>
</dbReference>
<dbReference type="RefSeq" id="WP_006971681.1">
    <property type="nucleotide sequence ID" value="NZ_ABCS01000022.1"/>
</dbReference>
<dbReference type="SUPFAM" id="SSF50998">
    <property type="entry name" value="Quinoprotein alcohol dehydrogenase-like"/>
    <property type="match status" value="1"/>
</dbReference>
<dbReference type="InterPro" id="IPR011047">
    <property type="entry name" value="Quinoprotein_ADH-like_sf"/>
</dbReference>
<gene>
    <name evidence="5" type="ORF">PPSIR1_27338</name>
</gene>
<dbReference type="STRING" id="391625.PPSIR1_27338"/>
<feature type="domain" description="Pyrrolo-quinoline quinone repeat" evidence="4">
    <location>
        <begin position="160"/>
        <end position="301"/>
    </location>
</feature>
<feature type="compositionally biased region" description="Basic and acidic residues" evidence="2">
    <location>
        <begin position="330"/>
        <end position="347"/>
    </location>
</feature>
<keyword evidence="3" id="KW-1133">Transmembrane helix</keyword>
<name>A6G4N2_9BACT</name>
<dbReference type="Pfam" id="PF13360">
    <property type="entry name" value="PQQ_2"/>
    <property type="match status" value="1"/>
</dbReference>
<feature type="transmembrane region" description="Helical" evidence="3">
    <location>
        <begin position="102"/>
        <end position="126"/>
    </location>
</feature>
<dbReference type="Gene3D" id="2.130.10.10">
    <property type="entry name" value="YVTN repeat-like/Quinoprotein amine dehydrogenase"/>
    <property type="match status" value="2"/>
</dbReference>
<keyword evidence="3" id="KW-0472">Membrane</keyword>
<reference evidence="5 6" key="1">
    <citation type="submission" date="2007-06" db="EMBL/GenBank/DDBJ databases">
        <authorList>
            <person name="Shimkets L."/>
            <person name="Ferriera S."/>
            <person name="Johnson J."/>
            <person name="Kravitz S."/>
            <person name="Beeson K."/>
            <person name="Sutton G."/>
            <person name="Rogers Y.-H."/>
            <person name="Friedman R."/>
            <person name="Frazier M."/>
            <person name="Venter J.C."/>
        </authorList>
    </citation>
    <scope>NUCLEOTIDE SEQUENCE [LARGE SCALE GENOMIC DNA]</scope>
    <source>
        <strain evidence="5 6">SIR-1</strain>
    </source>
</reference>
<comment type="caution">
    <text evidence="5">The sequence shown here is derived from an EMBL/GenBank/DDBJ whole genome shotgun (WGS) entry which is preliminary data.</text>
</comment>
<feature type="region of interest" description="Disordered" evidence="2">
    <location>
        <begin position="322"/>
        <end position="349"/>
    </location>
</feature>
<evidence type="ECO:0000313" key="6">
    <source>
        <dbReference type="Proteomes" id="UP000005801"/>
    </source>
</evidence>
<feature type="coiled-coil region" evidence="1">
    <location>
        <begin position="54"/>
        <end position="97"/>
    </location>
</feature>
<evidence type="ECO:0000313" key="5">
    <source>
        <dbReference type="EMBL" id="EDM79152.1"/>
    </source>
</evidence>